<reference evidence="4 5" key="1">
    <citation type="journal article" date="2011" name="Appl. Environ. Microbiol.">
        <title>Novel Virulent and Broad-Host-Range Erwinia amylovora Bacteriophages Reveal a High Degree of Mosaicism and a Relationship to Enterobacteriaceae Phages.</title>
        <authorList>
            <person name="Born Y."/>
            <person name="Fieseler L."/>
            <person name="Marazzi J."/>
            <person name="Lurz R."/>
            <person name="Duffy B."/>
            <person name="Loessner M.J."/>
        </authorList>
    </citation>
    <scope>NUCLEOTIDE SEQUENCE [LARGE SCALE GENOMIC DNA]</scope>
</reference>
<feature type="transmembrane region" description="Helical" evidence="3">
    <location>
        <begin position="764"/>
        <end position="783"/>
    </location>
</feature>
<feature type="coiled-coil region" evidence="1">
    <location>
        <begin position="814"/>
        <end position="841"/>
    </location>
</feature>
<dbReference type="RefSeq" id="YP_007005818.1">
    <property type="nucleotide sequence ID" value="NC_019514.1"/>
</dbReference>
<name>G0YQH4_9CAUD</name>
<evidence type="ECO:0000256" key="1">
    <source>
        <dbReference type="SAM" id="Coils"/>
    </source>
</evidence>
<sequence>MFMGFNPFKSKKKIYVSSVVYNLAGDYAGRPNYLRSTIFGAVMGQENTGKTISQSIQNSYIKGPAIKYRSWYRYVKNNMADYIALPSAVIGSSSSVSAADVLAAINVPEGNTAWVQSAIKDDADYMWWAQGYMLEHYPDLFNTAWAADFDSATNTVVITMASGTTVRFTAEGYDNNAHYIYALYTLTANDQAGPVQEGTVQTSEAEPSHSGYDPVSSVNSPVSQTLNTTVNVRKKYANGDPDYVNETSSNRTVTATGNQSVYSKTEYKGQATESDSLESLKTILNITKRPTVGTTVDTQTVTSAEVINGESVEVTTTTTTTTENTLYLYDTRTDTQTITSLALKDSQVFIYKLGSGGSLDKYVSQQSDFGNFFPILPIRINNTSITRYGQNWSEFWGGKENAYYAAIAKAYKKLIGSDFADIVKSVEDNDNIDDIDYAAINFGVALNTKTDACKRYLYQFWKQMIDYQSSSQSDYLTWKTQALAAASFQNRWNTWKAAQDNPADPLFGTAEPLRATVTRPNSSSIRIQANQAWNSWYNIVISWNYVAETAHAGQAWAGAKSGELKLVVTQGDPILVDSYLAGIGSDSSDVSDLSDDTLSIFWQVDDSSYRRLDISGAYHKNVVYKGKSVGTSAKDALNDKDESGFIVPLHYGILADTPLVPATQLTAEAGYITFNCYQVVKTRWYQTGWFKIVLVIIIIVISIWTGGAAAGSVGVLGTNAAVGAAIGLAGTAAIVAGAALNALAAMAISAVLMRVSTSVFGAEVGAVVGAIASMVAINVAASYQATGTMAVSWGDMASATNLLQATQAVQTAYTAHATDKLKDMQQQAQEAEDNYYSRKEEIDSMAAELMGYTGAVIDPMMFTDAQNFTNESAERFLGRTLMTGSDIAALTHQMISDFVDLSNDLDTIKTL</sequence>
<dbReference type="KEGG" id="vg:14013770"/>
<keyword evidence="5" id="KW-1185">Reference proteome</keyword>
<dbReference type="Proteomes" id="UP000008893">
    <property type="component" value="Segment"/>
</dbReference>
<evidence type="ECO:0000313" key="4">
    <source>
        <dbReference type="EMBL" id="AEJ81601.1"/>
    </source>
</evidence>
<evidence type="ECO:0000256" key="3">
    <source>
        <dbReference type="SAM" id="Phobius"/>
    </source>
</evidence>
<dbReference type="GeneID" id="14013770"/>
<dbReference type="OrthoDB" id="390at10239"/>
<evidence type="ECO:0000256" key="2">
    <source>
        <dbReference type="SAM" id="MobiDB-lite"/>
    </source>
</evidence>
<evidence type="ECO:0000313" key="5">
    <source>
        <dbReference type="Proteomes" id="UP000008893"/>
    </source>
</evidence>
<feature type="transmembrane region" description="Helical" evidence="3">
    <location>
        <begin position="692"/>
        <end position="716"/>
    </location>
</feature>
<protein>
    <submittedName>
        <fullName evidence="4">Gp082</fullName>
    </submittedName>
</protein>
<keyword evidence="3" id="KW-1133">Transmembrane helix</keyword>
<organism evidence="4 5">
    <name type="scientific">Erwinia phage vB_EamP-S6</name>
    <dbReference type="NCBI Taxonomy" id="1051675"/>
    <lineage>
        <taxon>Viruses</taxon>
        <taxon>Duplodnaviria</taxon>
        <taxon>Heunggongvirae</taxon>
        <taxon>Uroviricota</taxon>
        <taxon>Caudoviricetes</taxon>
        <taxon>Schitoviridae</taxon>
        <taxon>Waedenswilvirus</taxon>
        <taxon>Waedenswilvirus S6</taxon>
    </lineage>
</organism>
<keyword evidence="1" id="KW-0175">Coiled coil</keyword>
<dbReference type="EMBL" id="HQ728266">
    <property type="protein sequence ID" value="AEJ81601.1"/>
    <property type="molecule type" value="Genomic_DNA"/>
</dbReference>
<feature type="transmembrane region" description="Helical" evidence="3">
    <location>
        <begin position="722"/>
        <end position="752"/>
    </location>
</feature>
<proteinExistence type="predicted"/>
<keyword evidence="3" id="KW-0472">Membrane</keyword>
<accession>G0YQH4</accession>
<keyword evidence="3" id="KW-0812">Transmembrane</keyword>
<feature type="region of interest" description="Disordered" evidence="2">
    <location>
        <begin position="194"/>
        <end position="222"/>
    </location>
</feature>